<name>A0ABY4MFB2_9ACTN</name>
<gene>
    <name evidence="3" type="ORF">K9S39_33195</name>
</gene>
<dbReference type="Gene3D" id="3.50.50.60">
    <property type="entry name" value="FAD/NAD(P)-binding domain"/>
    <property type="match status" value="1"/>
</dbReference>
<dbReference type="InterPro" id="IPR036188">
    <property type="entry name" value="FAD/NAD-bd_sf"/>
</dbReference>
<dbReference type="PANTHER" id="PTHR43422">
    <property type="entry name" value="THIAMINE THIAZOLE SYNTHASE"/>
    <property type="match status" value="1"/>
</dbReference>
<evidence type="ECO:0000256" key="1">
    <source>
        <dbReference type="SAM" id="MobiDB-lite"/>
    </source>
</evidence>
<dbReference type="Pfam" id="PF01494">
    <property type="entry name" value="FAD_binding_3"/>
    <property type="match status" value="1"/>
</dbReference>
<dbReference type="Gene3D" id="3.30.9.100">
    <property type="match status" value="1"/>
</dbReference>
<dbReference type="GO" id="GO:0004497">
    <property type="term" value="F:monooxygenase activity"/>
    <property type="evidence" value="ECO:0007669"/>
    <property type="project" value="UniProtKB-KW"/>
</dbReference>
<keyword evidence="3" id="KW-0560">Oxidoreductase</keyword>
<organism evidence="3 4">
    <name type="scientific">Streptomyces halobius</name>
    <dbReference type="NCBI Taxonomy" id="2879846"/>
    <lineage>
        <taxon>Bacteria</taxon>
        <taxon>Bacillati</taxon>
        <taxon>Actinomycetota</taxon>
        <taxon>Actinomycetes</taxon>
        <taxon>Kitasatosporales</taxon>
        <taxon>Streptomycetaceae</taxon>
        <taxon>Streptomyces</taxon>
    </lineage>
</organism>
<dbReference type="SUPFAM" id="SSF51905">
    <property type="entry name" value="FAD/NAD(P)-binding domain"/>
    <property type="match status" value="1"/>
</dbReference>
<evidence type="ECO:0000259" key="2">
    <source>
        <dbReference type="Pfam" id="PF01494"/>
    </source>
</evidence>
<dbReference type="EMBL" id="CP086322">
    <property type="protein sequence ID" value="UQA96082.1"/>
    <property type="molecule type" value="Genomic_DNA"/>
</dbReference>
<feature type="compositionally biased region" description="Low complexity" evidence="1">
    <location>
        <begin position="509"/>
        <end position="518"/>
    </location>
</feature>
<accession>A0ABY4MFB2</accession>
<feature type="domain" description="FAD-binding" evidence="2">
    <location>
        <begin position="21"/>
        <end position="359"/>
    </location>
</feature>
<dbReference type="RefSeq" id="WP_248866989.1">
    <property type="nucleotide sequence ID" value="NZ_CP086322.1"/>
</dbReference>
<reference evidence="3" key="1">
    <citation type="submission" date="2021-10" db="EMBL/GenBank/DDBJ databases">
        <title>Streptomyces nigrumlapis sp.nov.,an antimicrobial producing actinobacterium isolated from Black Gobi rocks.</title>
        <authorList>
            <person name="Wen Y."/>
            <person name="Zhang W."/>
            <person name="Liu X.G."/>
        </authorList>
    </citation>
    <scope>NUCLEOTIDE SEQUENCE</scope>
    <source>
        <strain evidence="3">ST13-2-2</strain>
    </source>
</reference>
<protein>
    <submittedName>
        <fullName evidence="3">FAD-dependent monooxygenase</fullName>
    </submittedName>
</protein>
<dbReference type="Proteomes" id="UP000830115">
    <property type="component" value="Chromosome"/>
</dbReference>
<keyword evidence="4" id="KW-1185">Reference proteome</keyword>
<evidence type="ECO:0000313" key="4">
    <source>
        <dbReference type="Proteomes" id="UP000830115"/>
    </source>
</evidence>
<dbReference type="PANTHER" id="PTHR43422:SF3">
    <property type="entry name" value="THIAMINE THIAZOLE SYNTHASE"/>
    <property type="match status" value="1"/>
</dbReference>
<feature type="region of interest" description="Disordered" evidence="1">
    <location>
        <begin position="449"/>
        <end position="535"/>
    </location>
</feature>
<feature type="compositionally biased region" description="Low complexity" evidence="1">
    <location>
        <begin position="450"/>
        <end position="485"/>
    </location>
</feature>
<proteinExistence type="predicted"/>
<evidence type="ECO:0000313" key="3">
    <source>
        <dbReference type="EMBL" id="UQA96082.1"/>
    </source>
</evidence>
<keyword evidence="3" id="KW-0503">Monooxygenase</keyword>
<dbReference type="InterPro" id="IPR002938">
    <property type="entry name" value="FAD-bd"/>
</dbReference>
<sequence length="535" mass="56008">MNASSSTSNSGLQFTHPHLAVVLGGGFTGMLAAAALAEQADVIVVERDRLPRTPALPTDLPQARHAHLLATDGARLVEALLPGTLERWAAEGARRIPLPSGLVGTPRQRRLRRGRAQHLIACSRDLLDRVIRRQVPVLPGVSVLDGTDAEQLTGTAEHVTGVRARDTVTGETYRLDADLIVDATGRHSTTPARLTGLGLPAVHEEVADAGVVCATRIFRAPVGAENCPPITVRSDTGNTAPGRSVPGRTATLVPIEGGRWLVTLTGAGSDRPSERADRFVPFARRLPHSVVGELIADAEPLSEVRLSRDTANRRRHYELLRSWPTGFVALGGAVAAFNPDHGQGLSLAAHGAAALRDALHRHGMDDPTLAHGLQRSIGRLVQAPWTLATGTGLPSPSPGTIRPRLPSASRLVRDTAHRVLHTATLRPAVCRGYVDIATPARPAARFLRHASNGSPASGTSASSPSKVSGASAPPSSPTASASTPLVPAPQHPQGPSTASTPPAGEPASRRLSLRLGLGPTALRRIGGGTRRKPAD</sequence>